<protein>
    <submittedName>
        <fullName evidence="2">Uncharacterized protein</fullName>
    </submittedName>
</protein>
<sequence>MILEHDRALQELKRALDTAEKKEAILVRGHMNALKVQLSSMEADWKRRLETLAEESQRRREDEKATSSKHFQSDLDDLRHSLLTSFTEEKLNLEAERRKEAHALQARVSMLESLII</sequence>
<dbReference type="AlphaFoldDB" id="A0ABD1ZCA5"/>
<proteinExistence type="predicted"/>
<dbReference type="Proteomes" id="UP001605036">
    <property type="component" value="Unassembled WGS sequence"/>
</dbReference>
<keyword evidence="3" id="KW-1185">Reference proteome</keyword>
<dbReference type="EMBL" id="JBHFFA010000002">
    <property type="protein sequence ID" value="KAL2645338.1"/>
    <property type="molecule type" value="Genomic_DNA"/>
</dbReference>
<evidence type="ECO:0000313" key="2">
    <source>
        <dbReference type="EMBL" id="KAL2645338.1"/>
    </source>
</evidence>
<gene>
    <name evidence="2" type="ORF">R1flu_012925</name>
</gene>
<keyword evidence="1" id="KW-0175">Coiled coil</keyword>
<name>A0ABD1ZCA5_9MARC</name>
<comment type="caution">
    <text evidence="2">The sequence shown here is derived from an EMBL/GenBank/DDBJ whole genome shotgun (WGS) entry which is preliminary data.</text>
</comment>
<evidence type="ECO:0000256" key="1">
    <source>
        <dbReference type="SAM" id="Coils"/>
    </source>
</evidence>
<organism evidence="2 3">
    <name type="scientific">Riccia fluitans</name>
    <dbReference type="NCBI Taxonomy" id="41844"/>
    <lineage>
        <taxon>Eukaryota</taxon>
        <taxon>Viridiplantae</taxon>
        <taxon>Streptophyta</taxon>
        <taxon>Embryophyta</taxon>
        <taxon>Marchantiophyta</taxon>
        <taxon>Marchantiopsida</taxon>
        <taxon>Marchantiidae</taxon>
        <taxon>Marchantiales</taxon>
        <taxon>Ricciaceae</taxon>
        <taxon>Riccia</taxon>
    </lineage>
</organism>
<feature type="coiled-coil region" evidence="1">
    <location>
        <begin position="2"/>
        <end position="66"/>
    </location>
</feature>
<reference evidence="2 3" key="1">
    <citation type="submission" date="2024-09" db="EMBL/GenBank/DDBJ databases">
        <title>Chromosome-scale assembly of Riccia fluitans.</title>
        <authorList>
            <person name="Paukszto L."/>
            <person name="Sawicki J."/>
            <person name="Karawczyk K."/>
            <person name="Piernik-Szablinska J."/>
            <person name="Szczecinska M."/>
            <person name="Mazdziarz M."/>
        </authorList>
    </citation>
    <scope>NUCLEOTIDE SEQUENCE [LARGE SCALE GENOMIC DNA]</scope>
    <source>
        <strain evidence="2">Rf_01</strain>
        <tissue evidence="2">Aerial parts of the thallus</tissue>
    </source>
</reference>
<evidence type="ECO:0000313" key="3">
    <source>
        <dbReference type="Proteomes" id="UP001605036"/>
    </source>
</evidence>
<accession>A0ABD1ZCA5</accession>